<gene>
    <name evidence="3" type="ORF">BD324DRAFT_466027</name>
</gene>
<dbReference type="AlphaFoldDB" id="A0A1Y1UGX0"/>
<dbReference type="RefSeq" id="XP_021870825.1">
    <property type="nucleotide sequence ID" value="XM_022012864.1"/>
</dbReference>
<name>A0A1Y1UGX0_9TREE</name>
<dbReference type="PROSITE" id="PS50048">
    <property type="entry name" value="ZN2_CY6_FUNGAL_2"/>
    <property type="match status" value="1"/>
</dbReference>
<dbReference type="SMART" id="SM00066">
    <property type="entry name" value="GAL4"/>
    <property type="match status" value="1"/>
</dbReference>
<protein>
    <recommendedName>
        <fullName evidence="2">Zn(2)-C6 fungal-type domain-containing protein</fullName>
    </recommendedName>
</protein>
<comment type="caution">
    <text evidence="3">The sequence shown here is derived from an EMBL/GenBank/DDBJ whole genome shotgun (WGS) entry which is preliminary data.</text>
</comment>
<dbReference type="GO" id="GO:0000981">
    <property type="term" value="F:DNA-binding transcription factor activity, RNA polymerase II-specific"/>
    <property type="evidence" value="ECO:0007669"/>
    <property type="project" value="InterPro"/>
</dbReference>
<dbReference type="STRING" id="4999.A0A1Y1UGX0"/>
<dbReference type="InParanoid" id="A0A1Y1UGX0"/>
<evidence type="ECO:0000313" key="3">
    <source>
        <dbReference type="EMBL" id="ORX36756.1"/>
    </source>
</evidence>
<feature type="compositionally biased region" description="Basic and acidic residues" evidence="1">
    <location>
        <begin position="36"/>
        <end position="49"/>
    </location>
</feature>
<feature type="compositionally biased region" description="Polar residues" evidence="1">
    <location>
        <begin position="127"/>
        <end position="139"/>
    </location>
</feature>
<feature type="region of interest" description="Disordered" evidence="1">
    <location>
        <begin position="1"/>
        <end position="95"/>
    </location>
</feature>
<dbReference type="SUPFAM" id="SSF57701">
    <property type="entry name" value="Zn2/Cys6 DNA-binding domain"/>
    <property type="match status" value="1"/>
</dbReference>
<dbReference type="GeneID" id="33554672"/>
<organism evidence="3 4">
    <name type="scientific">Kockovaella imperatae</name>
    <dbReference type="NCBI Taxonomy" id="4999"/>
    <lineage>
        <taxon>Eukaryota</taxon>
        <taxon>Fungi</taxon>
        <taxon>Dikarya</taxon>
        <taxon>Basidiomycota</taxon>
        <taxon>Agaricomycotina</taxon>
        <taxon>Tremellomycetes</taxon>
        <taxon>Tremellales</taxon>
        <taxon>Cuniculitremaceae</taxon>
        <taxon>Kockovaella</taxon>
    </lineage>
</organism>
<dbReference type="CDD" id="cd00067">
    <property type="entry name" value="GAL4"/>
    <property type="match status" value="1"/>
</dbReference>
<evidence type="ECO:0000256" key="1">
    <source>
        <dbReference type="SAM" id="MobiDB-lite"/>
    </source>
</evidence>
<evidence type="ECO:0000259" key="2">
    <source>
        <dbReference type="PROSITE" id="PS50048"/>
    </source>
</evidence>
<feature type="domain" description="Zn(2)-C6 fungal-type" evidence="2">
    <location>
        <begin position="288"/>
        <end position="339"/>
    </location>
</feature>
<sequence>MSYDPAYLYGGSGTQQHQQQQQKQQQHQQHTQSAQRDQRTPSDSIRDSPRSLPSTTNTSSSRPSQQSLLSLPPVSPLSLHQRHHQPLASPSGSMLVQPFSHALGMPSQQSQGTASYVDQQPVMTWQSYSEAQSSASNETLRPPPPLQSTRQNSNLSISLPPQHLHPPLLISPPGSMSYSSATVTPPVSGYPPAFYSSGTSPFPSPSYATHQSQITPPISDYFTSQPPPSISPSAMAHRSGHIGPSSPNGKRYGGGGDSSRSASINSGKAEPSSGNKSGAKTSRQQFTACGACRHRRVKCDLKDRQEAAEKQAGSAAKRSGKKIRVSCSNCLERGTNCVDEFAPIKAAKQLRRGKRISEIETLYGRLGQDGVDASDETGSQTKDDDFVIPELGPTFWQSHWLKDFLRHRPIFDPQEITSGPLLNRVLYAWAISLGYDENGRQISDDLLTPLESSIDDSVELSRQNRTENLKLVLEIILKQVDRGGVLRRPQWDNARALLLLVPLVSAFLPSIELHSLRTAAMTQIHSLSLARLNSQEPPQNLSSELATFFYAFAEESLTSSLNGLPIYLDFSLMDKLCAIPGIKLGNSMDYIKSRGLTALNMTTAACRLMHRIVTVPDEIMSNEVYNRITILLDQAWQETEILGYDQTSSRELNLAYKLDVLLVYQSLYAGMKVQLGRIMANTSPDYQRLRGLLDTTRSKCTTLSKVLVDHLRGSPKVLDTGSIVHEDAVYYAARWLMRSGSPDEDVNVCMSVLSSSSWCLSRAWSRVTELRDLLSQRNVPMLSGWSISPPISAASTASPLYPPAMIMSSSGPVIKNEPDVQTVAYPQAYGYEFYTQ</sequence>
<feature type="compositionally biased region" description="Polar residues" evidence="1">
    <location>
        <begin position="203"/>
        <end position="224"/>
    </location>
</feature>
<dbReference type="Proteomes" id="UP000193218">
    <property type="component" value="Unassembled WGS sequence"/>
</dbReference>
<reference evidence="3 4" key="1">
    <citation type="submission" date="2017-03" db="EMBL/GenBank/DDBJ databases">
        <title>Widespread Adenine N6-methylation of Active Genes in Fungi.</title>
        <authorList>
            <consortium name="DOE Joint Genome Institute"/>
            <person name="Mondo S.J."/>
            <person name="Dannebaum R.O."/>
            <person name="Kuo R.C."/>
            <person name="Louie K.B."/>
            <person name="Bewick A.J."/>
            <person name="Labutti K."/>
            <person name="Haridas S."/>
            <person name="Kuo A."/>
            <person name="Salamov A."/>
            <person name="Ahrendt S.R."/>
            <person name="Lau R."/>
            <person name="Bowen B.P."/>
            <person name="Lipzen A."/>
            <person name="Sullivan W."/>
            <person name="Andreopoulos W.B."/>
            <person name="Clum A."/>
            <person name="Lindquist E."/>
            <person name="Daum C."/>
            <person name="Northen T.R."/>
            <person name="Ramamoorthy G."/>
            <person name="Schmitz R.J."/>
            <person name="Gryganskyi A."/>
            <person name="Culley D."/>
            <person name="Magnuson J."/>
            <person name="James T.Y."/>
            <person name="O'Malley M.A."/>
            <person name="Stajich J.E."/>
            <person name="Spatafora J.W."/>
            <person name="Visel A."/>
            <person name="Grigoriev I.V."/>
        </authorList>
    </citation>
    <scope>NUCLEOTIDE SEQUENCE [LARGE SCALE GENOMIC DNA]</scope>
    <source>
        <strain evidence="3 4">NRRL Y-17943</strain>
    </source>
</reference>
<feature type="compositionally biased region" description="Low complexity" evidence="1">
    <location>
        <begin position="155"/>
        <end position="171"/>
    </location>
</feature>
<dbReference type="InterPro" id="IPR036864">
    <property type="entry name" value="Zn2-C6_fun-type_DNA-bd_sf"/>
</dbReference>
<feature type="compositionally biased region" description="Low complexity" evidence="1">
    <location>
        <begin position="50"/>
        <end position="79"/>
    </location>
</feature>
<feature type="region of interest" description="Disordered" evidence="1">
    <location>
        <begin position="127"/>
        <end position="171"/>
    </location>
</feature>
<proteinExistence type="predicted"/>
<feature type="region of interest" description="Disordered" evidence="1">
    <location>
        <begin position="203"/>
        <end position="282"/>
    </location>
</feature>
<dbReference type="EMBL" id="NBSH01000007">
    <property type="protein sequence ID" value="ORX36756.1"/>
    <property type="molecule type" value="Genomic_DNA"/>
</dbReference>
<evidence type="ECO:0000313" key="4">
    <source>
        <dbReference type="Proteomes" id="UP000193218"/>
    </source>
</evidence>
<dbReference type="InterPro" id="IPR001138">
    <property type="entry name" value="Zn2Cys6_DnaBD"/>
</dbReference>
<feature type="compositionally biased region" description="Polar residues" evidence="1">
    <location>
        <begin position="258"/>
        <end position="282"/>
    </location>
</feature>
<feature type="compositionally biased region" description="Low complexity" evidence="1">
    <location>
        <begin position="15"/>
        <end position="35"/>
    </location>
</feature>
<dbReference type="Gene3D" id="4.10.240.10">
    <property type="entry name" value="Zn(2)-C6 fungal-type DNA-binding domain"/>
    <property type="match status" value="1"/>
</dbReference>
<accession>A0A1Y1UGX0</accession>
<keyword evidence="4" id="KW-1185">Reference proteome</keyword>
<dbReference type="GO" id="GO:0008270">
    <property type="term" value="F:zinc ion binding"/>
    <property type="evidence" value="ECO:0007669"/>
    <property type="project" value="InterPro"/>
</dbReference>
<dbReference type="OrthoDB" id="3263880at2759"/>